<gene>
    <name evidence="1" type="ORF">L2716_02630</name>
</gene>
<sequence>MSNIDKNNRLDENPFSYRSSKNNTIFIDYYGKQVKIVKGKEADKLLNKLASAGTDKEEQLILAKITGNFKRGNEKS</sequence>
<comment type="caution">
    <text evidence="1">The sequence shown here is derived from an EMBL/GenBank/DDBJ whole genome shotgun (WGS) entry which is preliminary data.</text>
</comment>
<dbReference type="RefSeq" id="WP_236331514.1">
    <property type="nucleotide sequence ID" value="NZ_JAKIJS010000001.1"/>
</dbReference>
<dbReference type="EMBL" id="JAKIJS010000001">
    <property type="protein sequence ID" value="MCF6136610.1"/>
    <property type="molecule type" value="Genomic_DNA"/>
</dbReference>
<evidence type="ECO:0000313" key="1">
    <source>
        <dbReference type="EMBL" id="MCF6136610.1"/>
    </source>
</evidence>
<dbReference type="Proteomes" id="UP001649381">
    <property type="component" value="Unassembled WGS sequence"/>
</dbReference>
<accession>A0ABS9GYC7</accession>
<keyword evidence="2" id="KW-1185">Reference proteome</keyword>
<name>A0ABS9GYC7_9BACL</name>
<evidence type="ECO:0000313" key="2">
    <source>
        <dbReference type="Proteomes" id="UP001649381"/>
    </source>
</evidence>
<organism evidence="1 2">
    <name type="scientific">Pseudalkalibacillus berkeleyi</name>
    <dbReference type="NCBI Taxonomy" id="1069813"/>
    <lineage>
        <taxon>Bacteria</taxon>
        <taxon>Bacillati</taxon>
        <taxon>Bacillota</taxon>
        <taxon>Bacilli</taxon>
        <taxon>Bacillales</taxon>
        <taxon>Fictibacillaceae</taxon>
        <taxon>Pseudalkalibacillus</taxon>
    </lineage>
</organism>
<reference evidence="1 2" key="1">
    <citation type="submission" date="2022-01" db="EMBL/GenBank/DDBJ databases">
        <title>Alkalihalobacillus sp. EGI L200015, a novel bacterium isolated from a salt lake sediment.</title>
        <authorList>
            <person name="Gao L."/>
            <person name="Fang B.-Z."/>
            <person name="Li W.-J."/>
        </authorList>
    </citation>
    <scope>NUCLEOTIDE SEQUENCE [LARGE SCALE GENOMIC DNA]</scope>
    <source>
        <strain evidence="1 2">KCTC 12718</strain>
    </source>
</reference>
<proteinExistence type="predicted"/>
<protein>
    <submittedName>
        <fullName evidence="1">Uncharacterized protein</fullName>
    </submittedName>
</protein>